<dbReference type="EMBL" id="JACXVP010000001">
    <property type="protein sequence ID" value="KAG5632626.1"/>
    <property type="molecule type" value="Genomic_DNA"/>
</dbReference>
<evidence type="ECO:0000313" key="2">
    <source>
        <dbReference type="Proteomes" id="UP000824120"/>
    </source>
</evidence>
<sequence>MSFAYKEVFTPSVEPQTLTNWHDLKTWLEFEELTDRVEGMMNEKSSHAPGKRPQVQEIVDRPTKQVEHAKEIQVSSEGMIPINQSKEFIMGTIKTSTRQQDVPNINLTIMIKFGDYEPIEVNEVLSLPTLSNVASVGEKSMKKDGDKLYAVSPKHLYLCVEIPNEEQLDSIETRHQRLQPIKKSNPKFIMDRK</sequence>
<gene>
    <name evidence="1" type="ORF">H5410_004343</name>
</gene>
<keyword evidence="2" id="KW-1185">Reference proteome</keyword>
<organism evidence="1 2">
    <name type="scientific">Solanum commersonii</name>
    <name type="common">Commerson's wild potato</name>
    <name type="synonym">Commerson's nightshade</name>
    <dbReference type="NCBI Taxonomy" id="4109"/>
    <lineage>
        <taxon>Eukaryota</taxon>
        <taxon>Viridiplantae</taxon>
        <taxon>Streptophyta</taxon>
        <taxon>Embryophyta</taxon>
        <taxon>Tracheophyta</taxon>
        <taxon>Spermatophyta</taxon>
        <taxon>Magnoliopsida</taxon>
        <taxon>eudicotyledons</taxon>
        <taxon>Gunneridae</taxon>
        <taxon>Pentapetalae</taxon>
        <taxon>asterids</taxon>
        <taxon>lamiids</taxon>
        <taxon>Solanales</taxon>
        <taxon>Solanaceae</taxon>
        <taxon>Solanoideae</taxon>
        <taxon>Solaneae</taxon>
        <taxon>Solanum</taxon>
    </lineage>
</organism>
<comment type="caution">
    <text evidence="1">The sequence shown here is derived from an EMBL/GenBank/DDBJ whole genome shotgun (WGS) entry which is preliminary data.</text>
</comment>
<evidence type="ECO:0000313" key="1">
    <source>
        <dbReference type="EMBL" id="KAG5632626.1"/>
    </source>
</evidence>
<dbReference type="AlphaFoldDB" id="A0A9J6B7R4"/>
<accession>A0A9J6B7R4</accession>
<reference evidence="1 2" key="1">
    <citation type="submission" date="2020-09" db="EMBL/GenBank/DDBJ databases">
        <title>De no assembly of potato wild relative species, Solanum commersonii.</title>
        <authorList>
            <person name="Cho K."/>
        </authorList>
    </citation>
    <scope>NUCLEOTIDE SEQUENCE [LARGE SCALE GENOMIC DNA]</scope>
    <source>
        <strain evidence="1">LZ3.2</strain>
        <tissue evidence="1">Leaf</tissue>
    </source>
</reference>
<proteinExistence type="predicted"/>
<name>A0A9J6B7R4_SOLCO</name>
<dbReference type="Proteomes" id="UP000824120">
    <property type="component" value="Chromosome 1"/>
</dbReference>
<protein>
    <submittedName>
        <fullName evidence="1">Uncharacterized protein</fullName>
    </submittedName>
</protein>